<evidence type="ECO:0000313" key="5">
    <source>
        <dbReference type="EMBL" id="KAG0650875.1"/>
    </source>
</evidence>
<keyword evidence="6" id="KW-1185">Reference proteome</keyword>
<evidence type="ECO:0000256" key="2">
    <source>
        <dbReference type="SAM" id="MobiDB-lite"/>
    </source>
</evidence>
<dbReference type="OrthoDB" id="5396681at2759"/>
<reference evidence="5" key="1">
    <citation type="submission" date="2019-07" db="EMBL/GenBank/DDBJ databases">
        <title>Hyphodiscus hymeniophilus genome sequencing and assembly.</title>
        <authorList>
            <person name="Kramer G."/>
            <person name="Nodwell J."/>
        </authorList>
    </citation>
    <scope>NUCLEOTIDE SEQUENCE</scope>
    <source>
        <strain evidence="5">ATCC 34498</strain>
    </source>
</reference>
<feature type="transmembrane region" description="Helical" evidence="3">
    <location>
        <begin position="595"/>
        <end position="617"/>
    </location>
</feature>
<keyword evidence="3" id="KW-0812">Transmembrane</keyword>
<sequence>MSDTDVVPAYRLRQEDLEKYLRNKFPNHADFDIKLARDEYNISVPRLLSKLTDRFIDSCNRADEFPKNLIRHETFLDYSLTDYHERLNNRASELFSPEEEGYLRFWEYDDETHRFREDEPAGTDGVTSLLRGTFYFDRPDPKCRFIFVLANHSRDPLDTSRKMLLYTLTYHQVMPAFLDFIFPFGRQIYTRDFFFSGFRHENRLIGSGPGPNLPKLGRSGLEIRCCYSLKSVEKSDDEEEHSKWSVRQTATYHSFDVDTGAALWISVKGNDLIQDRVMTATENLEPNQRPFGTKERAFEELLSTHLINCKWAGEQWRWYLNDLEEELQGSTGRRALTAKVVRDRRPEDKEKLEFLRARSMSTPAAKKRQSNPTIHLMPPEPQARRTRSSSRDSRAEQDSHVQFTFDDLRDVQSLEDKTNEVIFVLKANTDVLRELKEYYHDLVNVQEHAKYFSENHRKSAERFEMQITSIMNDIRMQLTRARALVRMLGDRKALLYGILNYHNAAASMSLASKSQESADNMETMTRNMEELTREMNELAQKTTQETVSMRIITLVTLFFLPGTFISTIMSTDIVKFEGSDGGPGPKVFQSDALKLYIYISLPLMVLTFAAWGIMYKLESRRTKRKKRKAAEKEGKEDV</sequence>
<evidence type="ECO:0000313" key="6">
    <source>
        <dbReference type="Proteomes" id="UP000785200"/>
    </source>
</evidence>
<protein>
    <recommendedName>
        <fullName evidence="4">CorA-like transporter domain-containing protein</fullName>
    </recommendedName>
</protein>
<keyword evidence="3" id="KW-1133">Transmembrane helix</keyword>
<comment type="caution">
    <text evidence="5">The sequence shown here is derived from an EMBL/GenBank/DDBJ whole genome shotgun (WGS) entry which is preliminary data.</text>
</comment>
<evidence type="ECO:0000256" key="3">
    <source>
        <dbReference type="SAM" id="Phobius"/>
    </source>
</evidence>
<organism evidence="5 6">
    <name type="scientific">Hyphodiscus hymeniophilus</name>
    <dbReference type="NCBI Taxonomy" id="353542"/>
    <lineage>
        <taxon>Eukaryota</taxon>
        <taxon>Fungi</taxon>
        <taxon>Dikarya</taxon>
        <taxon>Ascomycota</taxon>
        <taxon>Pezizomycotina</taxon>
        <taxon>Leotiomycetes</taxon>
        <taxon>Helotiales</taxon>
        <taxon>Hyphodiscaceae</taxon>
        <taxon>Hyphodiscus</taxon>
    </lineage>
</organism>
<gene>
    <name evidence="5" type="ORF">D0Z07_2853</name>
</gene>
<feature type="domain" description="CorA-like transporter" evidence="4">
    <location>
        <begin position="57"/>
        <end position="332"/>
    </location>
</feature>
<evidence type="ECO:0000256" key="1">
    <source>
        <dbReference type="SAM" id="Coils"/>
    </source>
</evidence>
<proteinExistence type="predicted"/>
<dbReference type="Gene3D" id="1.20.58.340">
    <property type="entry name" value="Magnesium transport protein CorA, transmembrane region"/>
    <property type="match status" value="1"/>
</dbReference>
<dbReference type="InterPro" id="IPR058257">
    <property type="entry name" value="CorA-like_dom"/>
</dbReference>
<name>A0A9P6VNN5_9HELO</name>
<feature type="coiled-coil region" evidence="1">
    <location>
        <begin position="514"/>
        <end position="541"/>
    </location>
</feature>
<accession>A0A9P6VNN5</accession>
<feature type="compositionally biased region" description="Basic and acidic residues" evidence="2">
    <location>
        <begin position="389"/>
        <end position="398"/>
    </location>
</feature>
<feature type="region of interest" description="Disordered" evidence="2">
    <location>
        <begin position="359"/>
        <end position="398"/>
    </location>
</feature>
<dbReference type="AlphaFoldDB" id="A0A9P6VNN5"/>
<dbReference type="Pfam" id="PF26616">
    <property type="entry name" value="CorA-like"/>
    <property type="match status" value="1"/>
</dbReference>
<keyword evidence="3" id="KW-0472">Membrane</keyword>
<keyword evidence="1" id="KW-0175">Coiled coil</keyword>
<feature type="transmembrane region" description="Helical" evidence="3">
    <location>
        <begin position="551"/>
        <end position="569"/>
    </location>
</feature>
<evidence type="ECO:0000259" key="4">
    <source>
        <dbReference type="Pfam" id="PF26616"/>
    </source>
</evidence>
<dbReference type="Proteomes" id="UP000785200">
    <property type="component" value="Unassembled WGS sequence"/>
</dbReference>
<dbReference type="EMBL" id="VNKQ01000005">
    <property type="protein sequence ID" value="KAG0650875.1"/>
    <property type="molecule type" value="Genomic_DNA"/>
</dbReference>